<gene>
    <name evidence="2" type="ORF">BpHYR1_016977</name>
</gene>
<accession>A0A3M7S916</accession>
<keyword evidence="1" id="KW-0732">Signal</keyword>
<dbReference type="Proteomes" id="UP000276133">
    <property type="component" value="Unassembled WGS sequence"/>
</dbReference>
<dbReference type="EMBL" id="REGN01001821">
    <property type="protein sequence ID" value="RNA32286.1"/>
    <property type="molecule type" value="Genomic_DNA"/>
</dbReference>
<evidence type="ECO:0000313" key="3">
    <source>
        <dbReference type="Proteomes" id="UP000276133"/>
    </source>
</evidence>
<dbReference type="AlphaFoldDB" id="A0A3M7S916"/>
<protein>
    <recommendedName>
        <fullName evidence="4">Secreted protein</fullName>
    </recommendedName>
</protein>
<reference evidence="2 3" key="1">
    <citation type="journal article" date="2018" name="Sci. Rep.">
        <title>Genomic signatures of local adaptation to the degree of environmental predictability in rotifers.</title>
        <authorList>
            <person name="Franch-Gras L."/>
            <person name="Hahn C."/>
            <person name="Garcia-Roger E.M."/>
            <person name="Carmona M.J."/>
            <person name="Serra M."/>
            <person name="Gomez A."/>
        </authorList>
    </citation>
    <scope>NUCLEOTIDE SEQUENCE [LARGE SCALE GENOMIC DNA]</scope>
    <source>
        <strain evidence="2">HYR1</strain>
    </source>
</reference>
<keyword evidence="3" id="KW-1185">Reference proteome</keyword>
<evidence type="ECO:0000256" key="1">
    <source>
        <dbReference type="SAM" id="SignalP"/>
    </source>
</evidence>
<name>A0A3M7S916_BRAPC</name>
<proteinExistence type="predicted"/>
<sequence>MTLRQLLEVKISIIFLFVCLCRGQYKSDSLHTFKYLRIQKKLSSVLGILQISCRKINIAFTKYSERGRKRQFEFHLIILSIKNDHKLQLKKRRKPGSIKKTNRLIGAFWIKQKNQKI</sequence>
<feature type="signal peptide" evidence="1">
    <location>
        <begin position="1"/>
        <end position="23"/>
    </location>
</feature>
<organism evidence="2 3">
    <name type="scientific">Brachionus plicatilis</name>
    <name type="common">Marine rotifer</name>
    <name type="synonym">Brachionus muelleri</name>
    <dbReference type="NCBI Taxonomy" id="10195"/>
    <lineage>
        <taxon>Eukaryota</taxon>
        <taxon>Metazoa</taxon>
        <taxon>Spiralia</taxon>
        <taxon>Gnathifera</taxon>
        <taxon>Rotifera</taxon>
        <taxon>Eurotatoria</taxon>
        <taxon>Monogononta</taxon>
        <taxon>Pseudotrocha</taxon>
        <taxon>Ploima</taxon>
        <taxon>Brachionidae</taxon>
        <taxon>Brachionus</taxon>
    </lineage>
</organism>
<comment type="caution">
    <text evidence="2">The sequence shown here is derived from an EMBL/GenBank/DDBJ whole genome shotgun (WGS) entry which is preliminary data.</text>
</comment>
<evidence type="ECO:0000313" key="2">
    <source>
        <dbReference type="EMBL" id="RNA32286.1"/>
    </source>
</evidence>
<evidence type="ECO:0008006" key="4">
    <source>
        <dbReference type="Google" id="ProtNLM"/>
    </source>
</evidence>
<feature type="chain" id="PRO_5018002812" description="Secreted protein" evidence="1">
    <location>
        <begin position="24"/>
        <end position="117"/>
    </location>
</feature>